<dbReference type="SUPFAM" id="SSF56219">
    <property type="entry name" value="DNase I-like"/>
    <property type="match status" value="1"/>
</dbReference>
<accession>A0A9N8DYP0</accession>
<evidence type="ECO:0000313" key="2">
    <source>
        <dbReference type="EMBL" id="CAB9510765.1"/>
    </source>
</evidence>
<evidence type="ECO:0000313" key="3">
    <source>
        <dbReference type="Proteomes" id="UP001153069"/>
    </source>
</evidence>
<reference evidence="2" key="1">
    <citation type="submission" date="2020-06" db="EMBL/GenBank/DDBJ databases">
        <authorList>
            <consortium name="Plant Systems Biology data submission"/>
        </authorList>
    </citation>
    <scope>NUCLEOTIDE SEQUENCE</scope>
    <source>
        <strain evidence="2">D6</strain>
    </source>
</reference>
<dbReference type="EMBL" id="CAICTM010000450">
    <property type="protein sequence ID" value="CAB9510765.1"/>
    <property type="molecule type" value="Genomic_DNA"/>
</dbReference>
<dbReference type="OrthoDB" id="48966at2759"/>
<protein>
    <recommendedName>
        <fullName evidence="4">Endonuclease/exonuclease/phosphatase domain-containing protein</fullName>
    </recommendedName>
</protein>
<evidence type="ECO:0008006" key="4">
    <source>
        <dbReference type="Google" id="ProtNLM"/>
    </source>
</evidence>
<dbReference type="Proteomes" id="UP001153069">
    <property type="component" value="Unassembled WGS sequence"/>
</dbReference>
<proteinExistence type="predicted"/>
<sequence>MNLPKDPTHTRIHVQNNSNPNLRKKGTWFSNCYHYKSMEVDLAMGSELGADTTKKAAVHRLHQSAREVFGRDEYRLKASSTPIESATLVKPGGVFIMAIGRIRGAVLEMGEDKFGRWVFAKFRKPGMSPITVISTYQVVKGNPTGASVGETTYKKQLHSCYIRDGRHAPHKLRHHHSRDLIQFVKSCQLQGELVVVGGDLNETWGESPDGMTKLCTVQNCGYQPFKIHILSDHRGLFLDVDTKAFFGSKINTLAPMPIRDLSTKTKLHQIPEYFYMKDKHLLDHRWRNKLPTLRGAMNIHQPNHHLAEDLYNRLVSSSSYGGSRVKTYAPAPYSPELARLRNIHTILKLAVSQFNSQYDLENNIETYRSQLGSIGFTLPATKRECQKKLKQIDKQFKAAVKEEIRTKKLRRAHQQRMIQQHEAKGNSKAAKRIRGMRRAEKVSNVFRKIDNIRNPEKQGGLSYLLVPEDPAEDPKTCQNWKREDAPEGHATQQKPF</sequence>
<keyword evidence="3" id="KW-1185">Reference proteome</keyword>
<dbReference type="AlphaFoldDB" id="A0A9N8DYP0"/>
<name>A0A9N8DYP0_9STRA</name>
<comment type="caution">
    <text evidence="2">The sequence shown here is derived from an EMBL/GenBank/DDBJ whole genome shotgun (WGS) entry which is preliminary data.</text>
</comment>
<organism evidence="2 3">
    <name type="scientific">Seminavis robusta</name>
    <dbReference type="NCBI Taxonomy" id="568900"/>
    <lineage>
        <taxon>Eukaryota</taxon>
        <taxon>Sar</taxon>
        <taxon>Stramenopiles</taxon>
        <taxon>Ochrophyta</taxon>
        <taxon>Bacillariophyta</taxon>
        <taxon>Bacillariophyceae</taxon>
        <taxon>Bacillariophycidae</taxon>
        <taxon>Naviculales</taxon>
        <taxon>Naviculaceae</taxon>
        <taxon>Seminavis</taxon>
    </lineage>
</organism>
<feature type="compositionally biased region" description="Basic and acidic residues" evidence="1">
    <location>
        <begin position="472"/>
        <end position="487"/>
    </location>
</feature>
<dbReference type="InterPro" id="IPR036691">
    <property type="entry name" value="Endo/exonu/phosph_ase_sf"/>
</dbReference>
<feature type="region of interest" description="Disordered" evidence="1">
    <location>
        <begin position="458"/>
        <end position="496"/>
    </location>
</feature>
<gene>
    <name evidence="2" type="ORF">SEMRO_451_G145790.1</name>
</gene>
<evidence type="ECO:0000256" key="1">
    <source>
        <dbReference type="SAM" id="MobiDB-lite"/>
    </source>
</evidence>